<protein>
    <submittedName>
        <fullName evidence="1">Uncharacterized protein</fullName>
    </submittedName>
</protein>
<name>A0A2P2J4Q4_RHIMU</name>
<reference evidence="1" key="1">
    <citation type="submission" date="2018-02" db="EMBL/GenBank/DDBJ databases">
        <title>Rhizophora mucronata_Transcriptome.</title>
        <authorList>
            <person name="Meera S.P."/>
            <person name="Sreeshan A."/>
            <person name="Augustine A."/>
        </authorList>
    </citation>
    <scope>NUCLEOTIDE SEQUENCE</scope>
    <source>
        <tissue evidence="1">Leaf</tissue>
    </source>
</reference>
<proteinExistence type="predicted"/>
<sequence length="44" mass="5381">MKHEKMIFNSHYPLLIKRIEPKLEQDQHFKGTPLKIEVYLMIEN</sequence>
<evidence type="ECO:0000313" key="1">
    <source>
        <dbReference type="EMBL" id="MBW88377.1"/>
    </source>
</evidence>
<dbReference type="AlphaFoldDB" id="A0A2P2J4Q4"/>
<organism evidence="1">
    <name type="scientific">Rhizophora mucronata</name>
    <name type="common">Asiatic mangrove</name>
    <dbReference type="NCBI Taxonomy" id="61149"/>
    <lineage>
        <taxon>Eukaryota</taxon>
        <taxon>Viridiplantae</taxon>
        <taxon>Streptophyta</taxon>
        <taxon>Embryophyta</taxon>
        <taxon>Tracheophyta</taxon>
        <taxon>Spermatophyta</taxon>
        <taxon>Magnoliopsida</taxon>
        <taxon>eudicotyledons</taxon>
        <taxon>Gunneridae</taxon>
        <taxon>Pentapetalae</taxon>
        <taxon>rosids</taxon>
        <taxon>fabids</taxon>
        <taxon>Malpighiales</taxon>
        <taxon>Rhizophoraceae</taxon>
        <taxon>Rhizophora</taxon>
    </lineage>
</organism>
<accession>A0A2P2J4Q4</accession>
<dbReference type="EMBL" id="GGEC01007894">
    <property type="protein sequence ID" value="MBW88377.1"/>
    <property type="molecule type" value="Transcribed_RNA"/>
</dbReference>